<dbReference type="Gene3D" id="3.40.50.1820">
    <property type="entry name" value="alpha/beta hydrolase"/>
    <property type="match status" value="1"/>
</dbReference>
<dbReference type="SUPFAM" id="SSF53474">
    <property type="entry name" value="alpha/beta-Hydrolases"/>
    <property type="match status" value="1"/>
</dbReference>
<dbReference type="Proteomes" id="UP001589887">
    <property type="component" value="Unassembled WGS sequence"/>
</dbReference>
<dbReference type="InterPro" id="IPR029058">
    <property type="entry name" value="AB_hydrolase_fold"/>
</dbReference>
<accession>A0ABV6TUZ7</accession>
<comment type="caution">
    <text evidence="2">The sequence shown here is derived from an EMBL/GenBank/DDBJ whole genome shotgun (WGS) entry which is preliminary data.</text>
</comment>
<dbReference type="GO" id="GO:0016787">
    <property type="term" value="F:hydrolase activity"/>
    <property type="evidence" value="ECO:0007669"/>
    <property type="project" value="UniProtKB-KW"/>
</dbReference>
<evidence type="ECO:0000313" key="2">
    <source>
        <dbReference type="EMBL" id="MFC0849628.1"/>
    </source>
</evidence>
<name>A0ABV6TUZ7_9ACTN</name>
<dbReference type="EMBL" id="JBHMQV010000009">
    <property type="protein sequence ID" value="MFC0849628.1"/>
    <property type="molecule type" value="Genomic_DNA"/>
</dbReference>
<organism evidence="2 3">
    <name type="scientific">Streptomyces noboritoensis</name>
    <dbReference type="NCBI Taxonomy" id="67337"/>
    <lineage>
        <taxon>Bacteria</taxon>
        <taxon>Bacillati</taxon>
        <taxon>Actinomycetota</taxon>
        <taxon>Actinomycetes</taxon>
        <taxon>Kitasatosporales</taxon>
        <taxon>Streptomycetaceae</taxon>
        <taxon>Streptomyces</taxon>
    </lineage>
</organism>
<dbReference type="PANTHER" id="PTHR45763">
    <property type="entry name" value="HYDROLASE, ALPHA/BETA FOLD FAMILY PROTEIN, EXPRESSED-RELATED"/>
    <property type="match status" value="1"/>
</dbReference>
<evidence type="ECO:0000313" key="3">
    <source>
        <dbReference type="Proteomes" id="UP001589887"/>
    </source>
</evidence>
<evidence type="ECO:0000259" key="1">
    <source>
        <dbReference type="Pfam" id="PF00561"/>
    </source>
</evidence>
<keyword evidence="3" id="KW-1185">Reference proteome</keyword>
<proteinExistence type="predicted"/>
<dbReference type="PANTHER" id="PTHR45763:SF46">
    <property type="entry name" value="AB HYDROLASE-1 DOMAIN-CONTAINING PROTEIN"/>
    <property type="match status" value="1"/>
</dbReference>
<reference evidence="2 3" key="1">
    <citation type="submission" date="2024-09" db="EMBL/GenBank/DDBJ databases">
        <authorList>
            <person name="Sun Q."/>
            <person name="Mori K."/>
        </authorList>
    </citation>
    <scope>NUCLEOTIDE SEQUENCE [LARGE SCALE GENOMIC DNA]</scope>
    <source>
        <strain evidence="2 3">JCM 4557</strain>
    </source>
</reference>
<feature type="domain" description="AB hydrolase-1" evidence="1">
    <location>
        <begin position="25"/>
        <end position="273"/>
    </location>
</feature>
<dbReference type="Pfam" id="PF00561">
    <property type="entry name" value="Abhydrolase_1"/>
    <property type="match status" value="1"/>
</dbReference>
<dbReference type="RefSeq" id="WP_394323692.1">
    <property type="nucleotide sequence ID" value="NZ_JBHMQV010000009.1"/>
</dbReference>
<protein>
    <submittedName>
        <fullName evidence="2">Alpha/beta fold hydrolase</fullName>
    </submittedName>
</protein>
<sequence length="288" mass="31023">MLKLVRTQDGRKLAVESRGHPLGRPVFLLHGTPGSRHGPAPRSTVLYRMGVRLITFDRPGYGDSDRRPGRRVAHAAEDVAAIADALGIGEFAVVGRSGGAPHALSCAARLPGRTAKAVALVPLAPRDADGLDWFDGMTEDNVRAYTIAAGGPEAVAAAFEPRAEEIRADPRATVTAMHGMVPEPDREVLTDAAIRALLVRNFAEGLRCSADGWVDDVLALSSPWQFRPEDIRTPVLLWHGEQDVFAPAQHTRWLAERIPGAHLEVPPDAAHFGALAVFTRALRWAACT</sequence>
<keyword evidence="2" id="KW-0378">Hydrolase</keyword>
<dbReference type="InterPro" id="IPR000073">
    <property type="entry name" value="AB_hydrolase_1"/>
</dbReference>
<gene>
    <name evidence="2" type="ORF">ACFH04_38805</name>
</gene>